<sequence length="176" mass="20062">MFIFWTTILQIYTHILSYDISLSKLLTKGGEKYMTHNNGNAQVFLGAEGIKDIYNMSLSADKIDVVCFSSTYAGVIGDYFDKTYVPKLFRSNIMTREILPDTAGNRKDALQKDQTKNQVAFIEIKQKSESDLLIFMGRVAMISYNQKTPFALIIEDKEMVANLQNQFDSLWGSLKK</sequence>
<evidence type="ECO:0000313" key="2">
    <source>
        <dbReference type="Proteomes" id="UP000230108"/>
    </source>
</evidence>
<protein>
    <submittedName>
        <fullName evidence="1">Uncharacterized protein</fullName>
    </submittedName>
</protein>
<dbReference type="EMBL" id="PFLF01000098">
    <property type="protein sequence ID" value="PIY68688.1"/>
    <property type="molecule type" value="Genomic_DNA"/>
</dbReference>
<evidence type="ECO:0000313" key="1">
    <source>
        <dbReference type="EMBL" id="PIY68688.1"/>
    </source>
</evidence>
<reference evidence="2" key="1">
    <citation type="submission" date="2017-09" db="EMBL/GenBank/DDBJ databases">
        <title>Depth-based differentiation of microbial function through sediment-hosted aquifers and enrichment of novel symbionts in the deep terrestrial subsurface.</title>
        <authorList>
            <person name="Probst A.J."/>
            <person name="Ladd B."/>
            <person name="Jarett J.K."/>
            <person name="Geller-Mcgrath D.E."/>
            <person name="Sieber C.M.K."/>
            <person name="Emerson J.B."/>
            <person name="Anantharaman K."/>
            <person name="Thomas B.C."/>
            <person name="Malmstrom R."/>
            <person name="Stieglmeier M."/>
            <person name="Klingl A."/>
            <person name="Woyke T."/>
            <person name="Ryan C.M."/>
            <person name="Banfield J.F."/>
        </authorList>
    </citation>
    <scope>NUCLEOTIDE SEQUENCE [LARGE SCALE GENOMIC DNA]</scope>
</reference>
<organism evidence="1 2">
    <name type="scientific">Candidatus Roizmanbacteria bacterium CG_4_10_14_0_8_um_filter_39_9</name>
    <dbReference type="NCBI Taxonomy" id="1974829"/>
    <lineage>
        <taxon>Bacteria</taxon>
        <taxon>Candidatus Roizmaniibacteriota</taxon>
    </lineage>
</organism>
<accession>A0A2M7QCT4</accession>
<gene>
    <name evidence="1" type="ORF">COY90_04590</name>
</gene>
<dbReference type="Proteomes" id="UP000230108">
    <property type="component" value="Unassembled WGS sequence"/>
</dbReference>
<proteinExistence type="predicted"/>
<dbReference type="AlphaFoldDB" id="A0A2M7QCT4"/>
<name>A0A2M7QCT4_9BACT</name>
<comment type="caution">
    <text evidence="1">The sequence shown here is derived from an EMBL/GenBank/DDBJ whole genome shotgun (WGS) entry which is preliminary data.</text>
</comment>